<evidence type="ECO:0000313" key="3">
    <source>
        <dbReference type="EMBL" id="KAK1734722.1"/>
    </source>
</evidence>
<dbReference type="PROSITE" id="PS50082">
    <property type="entry name" value="WD_REPEATS_2"/>
    <property type="match status" value="1"/>
</dbReference>
<feature type="repeat" description="WD" evidence="1">
    <location>
        <begin position="209"/>
        <end position="239"/>
    </location>
</feature>
<dbReference type="EMBL" id="JATAAI010000037">
    <property type="protein sequence ID" value="KAK1734722.1"/>
    <property type="molecule type" value="Genomic_DNA"/>
</dbReference>
<dbReference type="AlphaFoldDB" id="A0AAD8XWE1"/>
<dbReference type="Pfam" id="PF00400">
    <property type="entry name" value="WD40"/>
    <property type="match status" value="3"/>
</dbReference>
<dbReference type="InterPro" id="IPR036322">
    <property type="entry name" value="WD40_repeat_dom_sf"/>
</dbReference>
<gene>
    <name evidence="3" type="ORF">QTG54_014595</name>
</gene>
<organism evidence="3 4">
    <name type="scientific">Skeletonema marinoi</name>
    <dbReference type="NCBI Taxonomy" id="267567"/>
    <lineage>
        <taxon>Eukaryota</taxon>
        <taxon>Sar</taxon>
        <taxon>Stramenopiles</taxon>
        <taxon>Ochrophyta</taxon>
        <taxon>Bacillariophyta</taxon>
        <taxon>Coscinodiscophyceae</taxon>
        <taxon>Thalassiosirophycidae</taxon>
        <taxon>Thalassiosirales</taxon>
        <taxon>Skeletonemataceae</taxon>
        <taxon>Skeletonema</taxon>
        <taxon>Skeletonema marinoi-dohrnii complex</taxon>
    </lineage>
</organism>
<feature type="coiled-coil region" evidence="2">
    <location>
        <begin position="13"/>
        <end position="54"/>
    </location>
</feature>
<sequence length="442" mass="47664">MDLLADIGQEDQLTSAREENRVLLAKVKELTVRVHELNATNAALLAEVEMYRAEFASTKSSSGIGSYVGEESKEALVDDGADDFVTAGNGIYASDPAVTLPKMHGISNPLCCSLHPNDTLMATGGADGNLILCQWGVALAPGDESSKKAVDDSIKVACGAPVISSAFAQVTKGRGSPLPLVAAGCMDGSVSIIHCGLDLEDSANRVLYSFKHEKYVKTICWSPSEQLVASASADGTIKLHRVGNVPNMFDGSDGDEFSSELIQSFHFDGPVEAMCFVDEGNSLCCYVRETSYLTYFDLKEEYKQSKYSLNGKPAIGDRFDDHVSFSVLSLQPCPTGKYVAAATDAARNIIMEAKTDRIVRNLYGHNNDGFSNPKIAWSSSGQYIYGNSQNENCVCVWDVASASMVKRLEGDAFVRDIYSSSTTDTVATVSFDKTAKVWLNEM</sequence>
<dbReference type="InterPro" id="IPR015943">
    <property type="entry name" value="WD40/YVTN_repeat-like_dom_sf"/>
</dbReference>
<dbReference type="Gene3D" id="2.130.10.10">
    <property type="entry name" value="YVTN repeat-like/Quinoprotein amine dehydrogenase"/>
    <property type="match status" value="2"/>
</dbReference>
<dbReference type="SMART" id="SM00320">
    <property type="entry name" value="WD40"/>
    <property type="match status" value="5"/>
</dbReference>
<proteinExistence type="predicted"/>
<dbReference type="PANTHER" id="PTHR19879:SF9">
    <property type="entry name" value="TRANSCRIPTION INITIATION FACTOR TFIID SUBUNIT 5"/>
    <property type="match status" value="1"/>
</dbReference>
<dbReference type="PANTHER" id="PTHR19879">
    <property type="entry name" value="TRANSCRIPTION INITIATION FACTOR TFIID"/>
    <property type="match status" value="1"/>
</dbReference>
<keyword evidence="2" id="KW-0175">Coiled coil</keyword>
<protein>
    <submittedName>
        <fullName evidence="3">WD40 repeat domain-containing protein</fullName>
    </submittedName>
</protein>
<dbReference type="InterPro" id="IPR001680">
    <property type="entry name" value="WD40_rpt"/>
</dbReference>
<evidence type="ECO:0000256" key="1">
    <source>
        <dbReference type="PROSITE-ProRule" id="PRU00221"/>
    </source>
</evidence>
<reference evidence="3" key="1">
    <citation type="submission" date="2023-06" db="EMBL/GenBank/DDBJ databases">
        <title>Survivors Of The Sea: Transcriptome response of Skeletonema marinoi to long-term dormancy.</title>
        <authorList>
            <person name="Pinder M.I.M."/>
            <person name="Kourtchenko O."/>
            <person name="Robertson E.K."/>
            <person name="Larsson T."/>
            <person name="Maumus F."/>
            <person name="Osuna-Cruz C.M."/>
            <person name="Vancaester E."/>
            <person name="Stenow R."/>
            <person name="Vandepoele K."/>
            <person name="Ploug H."/>
            <person name="Bruchert V."/>
            <person name="Godhe A."/>
            <person name="Topel M."/>
        </authorList>
    </citation>
    <scope>NUCLEOTIDE SEQUENCE</scope>
    <source>
        <strain evidence="3">R05AC</strain>
    </source>
</reference>
<dbReference type="SUPFAM" id="SSF50978">
    <property type="entry name" value="WD40 repeat-like"/>
    <property type="match status" value="1"/>
</dbReference>
<comment type="caution">
    <text evidence="3">The sequence shown here is derived from an EMBL/GenBank/DDBJ whole genome shotgun (WGS) entry which is preliminary data.</text>
</comment>
<evidence type="ECO:0000256" key="2">
    <source>
        <dbReference type="SAM" id="Coils"/>
    </source>
</evidence>
<accession>A0AAD8XWE1</accession>
<evidence type="ECO:0000313" key="4">
    <source>
        <dbReference type="Proteomes" id="UP001224775"/>
    </source>
</evidence>
<keyword evidence="4" id="KW-1185">Reference proteome</keyword>
<dbReference type="Proteomes" id="UP001224775">
    <property type="component" value="Unassembled WGS sequence"/>
</dbReference>
<keyword evidence="1" id="KW-0853">WD repeat</keyword>
<name>A0AAD8XWE1_9STRA</name>